<dbReference type="Proteomes" id="UP000886520">
    <property type="component" value="Chromosome 15"/>
</dbReference>
<proteinExistence type="predicted"/>
<dbReference type="EMBL" id="JABFUD020000015">
    <property type="protein sequence ID" value="KAI5069176.1"/>
    <property type="molecule type" value="Genomic_DNA"/>
</dbReference>
<reference evidence="1" key="1">
    <citation type="submission" date="2021-01" db="EMBL/GenBank/DDBJ databases">
        <title>Adiantum capillus-veneris genome.</title>
        <authorList>
            <person name="Fang Y."/>
            <person name="Liao Q."/>
        </authorList>
    </citation>
    <scope>NUCLEOTIDE SEQUENCE</scope>
    <source>
        <strain evidence="1">H3</strain>
        <tissue evidence="1">Leaf</tissue>
    </source>
</reference>
<gene>
    <name evidence="1" type="ORF">GOP47_0015477</name>
</gene>
<accession>A0A9D4ZE07</accession>
<name>A0A9D4ZE07_ADICA</name>
<organism evidence="1 2">
    <name type="scientific">Adiantum capillus-veneris</name>
    <name type="common">Maidenhair fern</name>
    <dbReference type="NCBI Taxonomy" id="13818"/>
    <lineage>
        <taxon>Eukaryota</taxon>
        <taxon>Viridiplantae</taxon>
        <taxon>Streptophyta</taxon>
        <taxon>Embryophyta</taxon>
        <taxon>Tracheophyta</taxon>
        <taxon>Polypodiopsida</taxon>
        <taxon>Polypodiidae</taxon>
        <taxon>Polypodiales</taxon>
        <taxon>Pteridineae</taxon>
        <taxon>Pteridaceae</taxon>
        <taxon>Vittarioideae</taxon>
        <taxon>Adiantum</taxon>
    </lineage>
</organism>
<dbReference type="AlphaFoldDB" id="A0A9D4ZE07"/>
<evidence type="ECO:0000313" key="2">
    <source>
        <dbReference type="Proteomes" id="UP000886520"/>
    </source>
</evidence>
<comment type="caution">
    <text evidence="1">The sequence shown here is derived from an EMBL/GenBank/DDBJ whole genome shotgun (WGS) entry which is preliminary data.</text>
</comment>
<feature type="non-terminal residue" evidence="1">
    <location>
        <position position="1"/>
    </location>
</feature>
<sequence length="59" mass="6719">ARCFSLIINEAFNNKGFVKVNGGSKEVVNIRQARSSISSSRDSMRFSNVRASMRFYDIR</sequence>
<keyword evidence="2" id="KW-1185">Reference proteome</keyword>
<evidence type="ECO:0000313" key="1">
    <source>
        <dbReference type="EMBL" id="KAI5069176.1"/>
    </source>
</evidence>
<protein>
    <submittedName>
        <fullName evidence="1">Uncharacterized protein</fullName>
    </submittedName>
</protein>